<dbReference type="PROSITE" id="PS50088">
    <property type="entry name" value="ANK_REPEAT"/>
    <property type="match status" value="4"/>
</dbReference>
<evidence type="ECO:0000256" key="1">
    <source>
        <dbReference type="ARBA" id="ARBA00022737"/>
    </source>
</evidence>
<organism evidence="5 6">
    <name type="scientific">Clonostachys byssicola</name>
    <dbReference type="NCBI Taxonomy" id="160290"/>
    <lineage>
        <taxon>Eukaryota</taxon>
        <taxon>Fungi</taxon>
        <taxon>Dikarya</taxon>
        <taxon>Ascomycota</taxon>
        <taxon>Pezizomycotina</taxon>
        <taxon>Sordariomycetes</taxon>
        <taxon>Hypocreomycetidae</taxon>
        <taxon>Hypocreales</taxon>
        <taxon>Bionectriaceae</taxon>
        <taxon>Clonostachys</taxon>
    </lineage>
</organism>
<dbReference type="PANTHER" id="PTHR10039:SF16">
    <property type="entry name" value="GPI INOSITOL-DEACYLASE"/>
    <property type="match status" value="1"/>
</dbReference>
<keyword evidence="6" id="KW-1185">Reference proteome</keyword>
<dbReference type="Pfam" id="PF13637">
    <property type="entry name" value="Ank_4"/>
    <property type="match status" value="1"/>
</dbReference>
<dbReference type="Proteomes" id="UP000754883">
    <property type="component" value="Unassembled WGS sequence"/>
</dbReference>
<dbReference type="PROSITE" id="PS50297">
    <property type="entry name" value="ANK_REP_REGION"/>
    <property type="match status" value="2"/>
</dbReference>
<sequence>MDPAAGSGSRSEFWQLAWAKLPPATVQSLQALSKDHNAPASSNQDVDHILKLAREKKATFESKQWEVELGSRSFKIRNGLSNIIDWLQKFKEVGDIAVNFDPVHAALPWAAFRFLLQAATTDRDSIEGIITVLELVSRIIQHGRVFEKVHILASENAHDEQHVLDGLKETVVDLYVAVLESLDYCCTRLDQSTGRRFLSAFPKPQEAEKIKEQLVKRWNVVEDNARSLRGLCHIKIFAEIKGHLPDVLRALRDLKDVSKILVKIEEKDRYEILDNISKIKVGSQHKSVHDRRTKATGKWLLVTPEFRLWETDERCPITLLYGSLAAGAGKTFLISRVIDHIKERLKDNEPNCGLAYFYCDRNDIDRRQPNSILSSLVCQLASPIGRGGEVHQYIQELDKKLRSERLEMDLQLCQFALAELASSYQSSSIVLDALDECDEETRNQLMCCMEEIVSRCPNLKIFISSRTEYDIKKYFSSKPTITIQATDNQNDIRSFIREKLTSDARWNSLDQELREETQSTLLAKSGGMFQWANLQVQELLRIKHLSNRAIRECLWTLPSTLDETYEKIWKKINTQSPIDRKIARRAIKWALSMYWDVSTAQLVFPDALRVDDETESLYDIDETPSIQAIEGACYNLLIHNPERKRWHFCHLSAAEYMESTVMSGLQPQRDAAMACLKQLLHAADSESPPVFFYPREDFRAYARQNWHYHVRNYHDSSATKHPPLEHLIERFLGSATQSSKMYHIWADEWADKFSKRNLQPSSSPLFGIAQFGLLSVLKEWYDHDSTIDLNVQNEEGLSLLGLAARDLNFDICQFLVAKGVNIDAGTSSPLATVCSKVIQRTRTSPGWLIEFKDMDEKVKKIATLLIDKGADVNARDTRGWTPLNIALERGNKDLVTLLLEHNAEVGNASHDVYNATAMLDPDLVRFCLNSGAAINEHEIWSEVMVWVIQDETEAIEMLLKAGMDVNYTPRNERDSLLNIAASCGHFDLLSLLIKAGANPNPKGVKQGPIYQAAASKYPGGTKCIKKLFSHGAALNPREGISPLVGACDGENALHRSKLLLDLGADPNHIRHSESPLLWAARLENKALFQLFLKAGADPNSKNGLENALVLASRSIQQFHSRGPFPEGPGGDIAQRQLRDPFMTFLKELTLVKEPDTAVARRWLLDAGADPTLTFVQGPGSALAFAAFTGNVEACSFLLDQELGVDVNAKLHGWFGNVLHAAMTPTYTFTDSWNWKSERQTSKIISLLFEAGADILPMYKTLPPSLPAINIRGREYFISSAKAVFDFSKHWLSIIWDIGSSPKPHLPLSMVLRRYKLPYSIPPSASILIKLTPISTPPHMEYSGIFVFSNETACFIFDNNNSKFKHSEGTQTTAHVATFERTGKSCESNFPLTSSINPLLNHIFGLAVFIGFVLYLKYAFLRSE</sequence>
<keyword evidence="3" id="KW-1133">Transmembrane helix</keyword>
<dbReference type="InterPro" id="IPR036770">
    <property type="entry name" value="Ankyrin_rpt-contain_sf"/>
</dbReference>
<name>A0A9N9Y0L8_9HYPO</name>
<accession>A0A9N9Y0L8</accession>
<dbReference type="InterPro" id="IPR002110">
    <property type="entry name" value="Ankyrin_rpt"/>
</dbReference>
<dbReference type="Pfam" id="PF00023">
    <property type="entry name" value="Ank"/>
    <property type="match status" value="1"/>
</dbReference>
<dbReference type="SMART" id="SM00248">
    <property type="entry name" value="ANK"/>
    <property type="match status" value="9"/>
</dbReference>
<dbReference type="Gene3D" id="1.25.40.20">
    <property type="entry name" value="Ankyrin repeat-containing domain"/>
    <property type="match status" value="4"/>
</dbReference>
<feature type="repeat" description="ANK" evidence="2">
    <location>
        <begin position="1071"/>
        <end position="1103"/>
    </location>
</feature>
<dbReference type="Pfam" id="PF12796">
    <property type="entry name" value="Ank_2"/>
    <property type="match status" value="1"/>
</dbReference>
<dbReference type="InterPro" id="IPR027417">
    <property type="entry name" value="P-loop_NTPase"/>
</dbReference>
<proteinExistence type="predicted"/>
<feature type="repeat" description="ANK" evidence="2">
    <location>
        <begin position="972"/>
        <end position="1004"/>
    </location>
</feature>
<keyword evidence="2" id="KW-0040">ANK repeat</keyword>
<evidence type="ECO:0000259" key="4">
    <source>
        <dbReference type="Pfam" id="PF24883"/>
    </source>
</evidence>
<feature type="domain" description="Nephrocystin 3-like N-terminal" evidence="4">
    <location>
        <begin position="296"/>
        <end position="466"/>
    </location>
</feature>
<dbReference type="SUPFAM" id="SSF48403">
    <property type="entry name" value="Ankyrin repeat"/>
    <property type="match status" value="2"/>
</dbReference>
<feature type="repeat" description="ANK" evidence="2">
    <location>
        <begin position="878"/>
        <end position="910"/>
    </location>
</feature>
<reference evidence="5" key="1">
    <citation type="submission" date="2021-10" db="EMBL/GenBank/DDBJ databases">
        <authorList>
            <person name="Piombo E."/>
        </authorList>
    </citation>
    <scope>NUCLEOTIDE SEQUENCE</scope>
</reference>
<keyword evidence="3" id="KW-0812">Transmembrane</keyword>
<keyword evidence="1" id="KW-0677">Repeat</keyword>
<feature type="repeat" description="ANK" evidence="2">
    <location>
        <begin position="795"/>
        <end position="827"/>
    </location>
</feature>
<dbReference type="PANTHER" id="PTHR10039">
    <property type="entry name" value="AMELOGENIN"/>
    <property type="match status" value="1"/>
</dbReference>
<dbReference type="EMBL" id="CABFNO020001379">
    <property type="protein sequence ID" value="CAG9983963.1"/>
    <property type="molecule type" value="Genomic_DNA"/>
</dbReference>
<dbReference type="InterPro" id="IPR056884">
    <property type="entry name" value="NPHP3-like_N"/>
</dbReference>
<keyword evidence="3" id="KW-0472">Membrane</keyword>
<protein>
    <recommendedName>
        <fullName evidence="4">Nephrocystin 3-like N-terminal domain-containing protein</fullName>
    </recommendedName>
</protein>
<dbReference type="Gene3D" id="3.40.50.300">
    <property type="entry name" value="P-loop containing nucleotide triphosphate hydrolases"/>
    <property type="match status" value="1"/>
</dbReference>
<evidence type="ECO:0000256" key="2">
    <source>
        <dbReference type="PROSITE-ProRule" id="PRU00023"/>
    </source>
</evidence>
<dbReference type="OrthoDB" id="7464126at2759"/>
<feature type="transmembrane region" description="Helical" evidence="3">
    <location>
        <begin position="1398"/>
        <end position="1419"/>
    </location>
</feature>
<dbReference type="SUPFAM" id="SSF52540">
    <property type="entry name" value="P-loop containing nucleoside triphosphate hydrolases"/>
    <property type="match status" value="1"/>
</dbReference>
<comment type="caution">
    <text evidence="5">The sequence shown here is derived from an EMBL/GenBank/DDBJ whole genome shotgun (WGS) entry which is preliminary data.</text>
</comment>
<evidence type="ECO:0000256" key="3">
    <source>
        <dbReference type="SAM" id="Phobius"/>
    </source>
</evidence>
<evidence type="ECO:0000313" key="5">
    <source>
        <dbReference type="EMBL" id="CAG9983963.1"/>
    </source>
</evidence>
<evidence type="ECO:0000313" key="6">
    <source>
        <dbReference type="Proteomes" id="UP000754883"/>
    </source>
</evidence>
<dbReference type="Pfam" id="PF24883">
    <property type="entry name" value="NPHP3_N"/>
    <property type="match status" value="1"/>
</dbReference>
<gene>
    <name evidence="5" type="ORF">CBYS24578_00008468</name>
</gene>